<proteinExistence type="predicted"/>
<accession>A0A6C0I3F1</accession>
<protein>
    <submittedName>
        <fullName evidence="1">Uncharacterized protein</fullName>
    </submittedName>
</protein>
<name>A0A6C0I3F1_9ZZZZ</name>
<dbReference type="EMBL" id="MN740075">
    <property type="protein sequence ID" value="QHT86673.1"/>
    <property type="molecule type" value="Genomic_DNA"/>
</dbReference>
<reference evidence="1" key="1">
    <citation type="journal article" date="2020" name="Nature">
        <title>Giant virus diversity and host interactions through global metagenomics.</title>
        <authorList>
            <person name="Schulz F."/>
            <person name="Roux S."/>
            <person name="Paez-Espino D."/>
            <person name="Jungbluth S."/>
            <person name="Walsh D.A."/>
            <person name="Denef V.J."/>
            <person name="McMahon K.D."/>
            <person name="Konstantinidis K.T."/>
            <person name="Eloe-Fadrosh E.A."/>
            <person name="Kyrpides N.C."/>
            <person name="Woyke T."/>
        </authorList>
    </citation>
    <scope>NUCLEOTIDE SEQUENCE</scope>
    <source>
        <strain evidence="1">GVMAG-M-3300023184-18</strain>
    </source>
</reference>
<organism evidence="1">
    <name type="scientific">viral metagenome</name>
    <dbReference type="NCBI Taxonomy" id="1070528"/>
    <lineage>
        <taxon>unclassified sequences</taxon>
        <taxon>metagenomes</taxon>
        <taxon>organismal metagenomes</taxon>
    </lineage>
</organism>
<evidence type="ECO:0000313" key="1">
    <source>
        <dbReference type="EMBL" id="QHT86673.1"/>
    </source>
</evidence>
<sequence length="72" mass="8272">MHFPSIFAEIVFLIVVSTFEPTRINGITTLVVKIVFEYNSSSTNEDDDDDEDFFCIIDDDDDEDDDDDDDII</sequence>
<dbReference type="AlphaFoldDB" id="A0A6C0I3F1"/>